<protein>
    <submittedName>
        <fullName evidence="4">PilN domain-containing protein</fullName>
    </submittedName>
</protein>
<feature type="region of interest" description="Disordered" evidence="2">
    <location>
        <begin position="168"/>
        <end position="210"/>
    </location>
</feature>
<feature type="coiled-coil region" evidence="1">
    <location>
        <begin position="57"/>
        <end position="91"/>
    </location>
</feature>
<feature type="transmembrane region" description="Helical" evidence="3">
    <location>
        <begin position="21"/>
        <end position="39"/>
    </location>
</feature>
<keyword evidence="5" id="KW-1185">Reference proteome</keyword>
<dbReference type="Proteomes" id="UP001595904">
    <property type="component" value="Unassembled WGS sequence"/>
</dbReference>
<evidence type="ECO:0000256" key="2">
    <source>
        <dbReference type="SAM" id="MobiDB-lite"/>
    </source>
</evidence>
<evidence type="ECO:0000313" key="5">
    <source>
        <dbReference type="Proteomes" id="UP001595904"/>
    </source>
</evidence>
<name>A0ABV8ST43_9GAMM</name>
<dbReference type="EMBL" id="JBHSDU010000003">
    <property type="protein sequence ID" value="MFC4310157.1"/>
    <property type="molecule type" value="Genomic_DNA"/>
</dbReference>
<dbReference type="InterPro" id="IPR052534">
    <property type="entry name" value="Extracell_DNA_Util/SecSys_Comp"/>
</dbReference>
<evidence type="ECO:0000313" key="4">
    <source>
        <dbReference type="EMBL" id="MFC4310157.1"/>
    </source>
</evidence>
<comment type="caution">
    <text evidence="4">The sequence shown here is derived from an EMBL/GenBank/DDBJ whole genome shotgun (WGS) entry which is preliminary data.</text>
</comment>
<dbReference type="PANTHER" id="PTHR40278:SF2">
    <property type="entry name" value="TYPE IV PILUS INNER MEMBRANE COMPONENT PILN"/>
    <property type="match status" value="1"/>
</dbReference>
<gene>
    <name evidence="4" type="ORF">ACFPN2_13785</name>
</gene>
<accession>A0ABV8ST43</accession>
<organism evidence="4 5">
    <name type="scientific">Steroidobacter flavus</name>
    <dbReference type="NCBI Taxonomy" id="1842136"/>
    <lineage>
        <taxon>Bacteria</taxon>
        <taxon>Pseudomonadati</taxon>
        <taxon>Pseudomonadota</taxon>
        <taxon>Gammaproteobacteria</taxon>
        <taxon>Steroidobacterales</taxon>
        <taxon>Steroidobacteraceae</taxon>
        <taxon>Steroidobacter</taxon>
    </lineage>
</organism>
<evidence type="ECO:0000256" key="1">
    <source>
        <dbReference type="SAM" id="Coils"/>
    </source>
</evidence>
<reference evidence="5" key="1">
    <citation type="journal article" date="2019" name="Int. J. Syst. Evol. Microbiol.">
        <title>The Global Catalogue of Microorganisms (GCM) 10K type strain sequencing project: providing services to taxonomists for standard genome sequencing and annotation.</title>
        <authorList>
            <consortium name="The Broad Institute Genomics Platform"/>
            <consortium name="The Broad Institute Genome Sequencing Center for Infectious Disease"/>
            <person name="Wu L."/>
            <person name="Ma J."/>
        </authorList>
    </citation>
    <scope>NUCLEOTIDE SEQUENCE [LARGE SCALE GENOMIC DNA]</scope>
    <source>
        <strain evidence="5">CGMCC 1.10759</strain>
    </source>
</reference>
<sequence length="210" mass="23340">MPRINLLPWREAERKRKRQEFGVGAVAALLGAVLVYFVVNWQMQSAIDDQMARNTYLNDQIKELDKQIAEILDLEEQKKRLQARITVIEQLELSRPEIVHVFDQLVRTTPDGIYLTSVKQTDRKIELKGIAQSSTRVASYMRNIDSSEWLKDPALQILETKGASDAGSQFTLNATQENPQVAAAASEQKAGPGQKGPVSKKAPKVPGGAS</sequence>
<proteinExistence type="predicted"/>
<feature type="compositionally biased region" description="Polar residues" evidence="2">
    <location>
        <begin position="168"/>
        <end position="179"/>
    </location>
</feature>
<keyword evidence="1" id="KW-0175">Coiled coil</keyword>
<dbReference type="Pfam" id="PF05137">
    <property type="entry name" value="PilN"/>
    <property type="match status" value="1"/>
</dbReference>
<evidence type="ECO:0000256" key="3">
    <source>
        <dbReference type="SAM" id="Phobius"/>
    </source>
</evidence>
<dbReference type="InterPro" id="IPR007813">
    <property type="entry name" value="PilN"/>
</dbReference>
<keyword evidence="3" id="KW-1133">Transmembrane helix</keyword>
<keyword evidence="3" id="KW-0812">Transmembrane</keyword>
<dbReference type="PANTHER" id="PTHR40278">
    <property type="entry name" value="DNA UTILIZATION PROTEIN HOFN"/>
    <property type="match status" value="1"/>
</dbReference>
<dbReference type="RefSeq" id="WP_380597418.1">
    <property type="nucleotide sequence ID" value="NZ_JBHSDU010000003.1"/>
</dbReference>
<keyword evidence="3" id="KW-0472">Membrane</keyword>